<protein>
    <submittedName>
        <fullName evidence="1">Uncharacterized protein</fullName>
    </submittedName>
</protein>
<dbReference type="Proteomes" id="UP001396334">
    <property type="component" value="Unassembled WGS sequence"/>
</dbReference>
<comment type="caution">
    <text evidence="1">The sequence shown here is derived from an EMBL/GenBank/DDBJ whole genome shotgun (WGS) entry which is preliminary data.</text>
</comment>
<organism evidence="1 2">
    <name type="scientific">Hibiscus sabdariffa</name>
    <name type="common">roselle</name>
    <dbReference type="NCBI Taxonomy" id="183260"/>
    <lineage>
        <taxon>Eukaryota</taxon>
        <taxon>Viridiplantae</taxon>
        <taxon>Streptophyta</taxon>
        <taxon>Embryophyta</taxon>
        <taxon>Tracheophyta</taxon>
        <taxon>Spermatophyta</taxon>
        <taxon>Magnoliopsida</taxon>
        <taxon>eudicotyledons</taxon>
        <taxon>Gunneridae</taxon>
        <taxon>Pentapetalae</taxon>
        <taxon>rosids</taxon>
        <taxon>malvids</taxon>
        <taxon>Malvales</taxon>
        <taxon>Malvaceae</taxon>
        <taxon>Malvoideae</taxon>
        <taxon>Hibiscus</taxon>
    </lineage>
</organism>
<gene>
    <name evidence="1" type="ORF">V6N11_082963</name>
</gene>
<accession>A0ABR2QKF9</accession>
<sequence length="95" mass="10300">MSRPAANKNTNSRSQIVAVTRMVRAVDQPVNAYKEIAGSSNCALLKDSSSSSSQFDRGSPSNNKSCGLRHLWPEENFSSQLKKGLELAVVVFDPS</sequence>
<evidence type="ECO:0000313" key="1">
    <source>
        <dbReference type="EMBL" id="KAK9001172.1"/>
    </source>
</evidence>
<dbReference type="EMBL" id="JBBPBN010000036">
    <property type="protein sequence ID" value="KAK9001172.1"/>
    <property type="molecule type" value="Genomic_DNA"/>
</dbReference>
<proteinExistence type="predicted"/>
<evidence type="ECO:0000313" key="2">
    <source>
        <dbReference type="Proteomes" id="UP001396334"/>
    </source>
</evidence>
<keyword evidence="2" id="KW-1185">Reference proteome</keyword>
<reference evidence="1 2" key="1">
    <citation type="journal article" date="2024" name="G3 (Bethesda)">
        <title>Genome assembly of Hibiscus sabdariffa L. provides insights into metabolisms of medicinal natural products.</title>
        <authorList>
            <person name="Kim T."/>
        </authorList>
    </citation>
    <scope>NUCLEOTIDE SEQUENCE [LARGE SCALE GENOMIC DNA]</scope>
    <source>
        <strain evidence="1">TK-2024</strain>
        <tissue evidence="1">Old leaves</tissue>
    </source>
</reference>
<name>A0ABR2QKF9_9ROSI</name>